<accession>A0AAN7SE79</accession>
<sequence length="112" mass="13242">MHAVIESFKKRQSAIYTPDQWAKLIRMAKVTRKPYVVKEMSQNDFYSFVDRKLKISKVKEVHFSAKVSQEMNFKYNYSDNAKTINLENRRLSNTKRDLHPIYSGLLPIEAKN</sequence>
<comment type="caution">
    <text evidence="1">The sequence shown here is derived from an EMBL/GenBank/DDBJ whole genome shotgun (WGS) entry which is preliminary data.</text>
</comment>
<proteinExistence type="predicted"/>
<keyword evidence="2" id="KW-1185">Reference proteome</keyword>
<evidence type="ECO:0000313" key="1">
    <source>
        <dbReference type="EMBL" id="KAK4874574.1"/>
    </source>
</evidence>
<name>A0AAN7SE79_9COLE</name>
<reference evidence="2" key="1">
    <citation type="submission" date="2023-01" db="EMBL/GenBank/DDBJ databases">
        <title>Key to firefly adult light organ development and bioluminescence: homeobox transcription factors regulate luciferase expression and transportation to peroxisome.</title>
        <authorList>
            <person name="Fu X."/>
        </authorList>
    </citation>
    <scope>NUCLEOTIDE SEQUENCE [LARGE SCALE GENOMIC DNA]</scope>
</reference>
<organism evidence="1 2">
    <name type="scientific">Aquatica leii</name>
    <dbReference type="NCBI Taxonomy" id="1421715"/>
    <lineage>
        <taxon>Eukaryota</taxon>
        <taxon>Metazoa</taxon>
        <taxon>Ecdysozoa</taxon>
        <taxon>Arthropoda</taxon>
        <taxon>Hexapoda</taxon>
        <taxon>Insecta</taxon>
        <taxon>Pterygota</taxon>
        <taxon>Neoptera</taxon>
        <taxon>Endopterygota</taxon>
        <taxon>Coleoptera</taxon>
        <taxon>Polyphaga</taxon>
        <taxon>Elateriformia</taxon>
        <taxon>Elateroidea</taxon>
        <taxon>Lampyridae</taxon>
        <taxon>Luciolinae</taxon>
        <taxon>Aquatica</taxon>
    </lineage>
</organism>
<dbReference type="Proteomes" id="UP001353858">
    <property type="component" value="Unassembled WGS sequence"/>
</dbReference>
<gene>
    <name evidence="1" type="ORF">RN001_013934</name>
</gene>
<dbReference type="AlphaFoldDB" id="A0AAN7SE79"/>
<evidence type="ECO:0000313" key="2">
    <source>
        <dbReference type="Proteomes" id="UP001353858"/>
    </source>
</evidence>
<dbReference type="EMBL" id="JARPUR010000006">
    <property type="protein sequence ID" value="KAK4874574.1"/>
    <property type="molecule type" value="Genomic_DNA"/>
</dbReference>
<protein>
    <submittedName>
        <fullName evidence="1">Uncharacterized protein</fullName>
    </submittedName>
</protein>